<feature type="compositionally biased region" description="Polar residues" evidence="1">
    <location>
        <begin position="11"/>
        <end position="33"/>
    </location>
</feature>
<keyword evidence="3" id="KW-1185">Reference proteome</keyword>
<dbReference type="Proteomes" id="UP000008909">
    <property type="component" value="Unassembled WGS sequence"/>
</dbReference>
<feature type="region of interest" description="Disordered" evidence="1">
    <location>
        <begin position="1"/>
        <end position="41"/>
    </location>
</feature>
<evidence type="ECO:0000256" key="1">
    <source>
        <dbReference type="SAM" id="MobiDB-lite"/>
    </source>
</evidence>
<reference evidence="2" key="1">
    <citation type="journal article" date="2011" name="Genome Biol.">
        <title>The draft genome of the carcinogenic human liver fluke Clonorchis sinensis.</title>
        <authorList>
            <person name="Wang X."/>
            <person name="Chen W."/>
            <person name="Huang Y."/>
            <person name="Sun J."/>
            <person name="Men J."/>
            <person name="Liu H."/>
            <person name="Luo F."/>
            <person name="Guo L."/>
            <person name="Lv X."/>
            <person name="Deng C."/>
            <person name="Zhou C."/>
            <person name="Fan Y."/>
            <person name="Li X."/>
            <person name="Huang L."/>
            <person name="Hu Y."/>
            <person name="Liang C."/>
            <person name="Hu X."/>
            <person name="Xu J."/>
            <person name="Yu X."/>
        </authorList>
    </citation>
    <scope>NUCLEOTIDE SEQUENCE [LARGE SCALE GENOMIC DNA]</scope>
    <source>
        <strain evidence="2">Henan</strain>
    </source>
</reference>
<proteinExistence type="predicted"/>
<sequence>MCHLNAYDTAKGTNRPSSSQTETECPLPTQQGSPEIDEVRPRIPKEKSLTSASHSHLIFNQPHDENHITSFLKGAIVIPTYRSEDRSSSSSYRSIGLTSTLRNVVDRSLKRVVLNQLTAKNRYPQHSKGFLPNESCETAMLALVDCLTQAKDKGPTLHAISSSFTKHIVETTSLQARSLSNTPNCLDKLVTKLYKIFGNHASLFSISYQCLKPVKEDDNGEITFVGVVNRAYESYKLSSMTQNQFKCFVFLSGPQSPQDAGNRTRLLRTIEQHAEMVLQNLTTERQRFINQMHDTLMIG</sequence>
<organism evidence="2 3">
    <name type="scientific">Clonorchis sinensis</name>
    <name type="common">Chinese liver fluke</name>
    <dbReference type="NCBI Taxonomy" id="79923"/>
    <lineage>
        <taxon>Eukaryota</taxon>
        <taxon>Metazoa</taxon>
        <taxon>Spiralia</taxon>
        <taxon>Lophotrochozoa</taxon>
        <taxon>Platyhelminthes</taxon>
        <taxon>Trematoda</taxon>
        <taxon>Digenea</taxon>
        <taxon>Opisthorchiida</taxon>
        <taxon>Opisthorchiata</taxon>
        <taxon>Opisthorchiidae</taxon>
        <taxon>Clonorchis</taxon>
    </lineage>
</organism>
<protein>
    <submittedName>
        <fullName evidence="2">Uncharacterized protein</fullName>
    </submittedName>
</protein>
<dbReference type="AlphaFoldDB" id="H2KS51"/>
<gene>
    <name evidence="2" type="ORF">CLF_108115</name>
</gene>
<name>H2KS51_CLOSI</name>
<evidence type="ECO:0000313" key="3">
    <source>
        <dbReference type="Proteomes" id="UP000008909"/>
    </source>
</evidence>
<reference key="2">
    <citation type="submission" date="2011-10" db="EMBL/GenBank/DDBJ databases">
        <title>The genome and transcriptome sequence of Clonorchis sinensis provide insights into the carcinogenic liver fluke.</title>
        <authorList>
            <person name="Wang X."/>
            <person name="Huang Y."/>
            <person name="Chen W."/>
            <person name="Liu H."/>
            <person name="Guo L."/>
            <person name="Chen Y."/>
            <person name="Luo F."/>
            <person name="Zhou W."/>
            <person name="Sun J."/>
            <person name="Mao Q."/>
            <person name="Liang P."/>
            <person name="Zhou C."/>
            <person name="Tian Y."/>
            <person name="Men J."/>
            <person name="Lv X."/>
            <person name="Huang L."/>
            <person name="Zhou J."/>
            <person name="Hu Y."/>
            <person name="Li R."/>
            <person name="Zhang F."/>
            <person name="Lei H."/>
            <person name="Li X."/>
            <person name="Hu X."/>
            <person name="Liang C."/>
            <person name="Xu J."/>
            <person name="Wu Z."/>
            <person name="Yu X."/>
        </authorList>
    </citation>
    <scope>NUCLEOTIDE SEQUENCE</scope>
    <source>
        <strain>Henan</strain>
    </source>
</reference>
<accession>H2KS51</accession>
<dbReference type="EMBL" id="DF143296">
    <property type="protein sequence ID" value="GAA31147.2"/>
    <property type="molecule type" value="Genomic_DNA"/>
</dbReference>
<evidence type="ECO:0000313" key="2">
    <source>
        <dbReference type="EMBL" id="GAA31147.2"/>
    </source>
</evidence>